<feature type="compositionally biased region" description="Low complexity" evidence="1">
    <location>
        <begin position="900"/>
        <end position="910"/>
    </location>
</feature>
<feature type="compositionally biased region" description="Low complexity" evidence="1">
    <location>
        <begin position="314"/>
        <end position="326"/>
    </location>
</feature>
<evidence type="ECO:0000256" key="1">
    <source>
        <dbReference type="SAM" id="MobiDB-lite"/>
    </source>
</evidence>
<feature type="compositionally biased region" description="Polar residues" evidence="1">
    <location>
        <begin position="142"/>
        <end position="152"/>
    </location>
</feature>
<accession>A0A5C3LLG3</accession>
<organism evidence="3 4">
    <name type="scientific">Crucibulum laeve</name>
    <dbReference type="NCBI Taxonomy" id="68775"/>
    <lineage>
        <taxon>Eukaryota</taxon>
        <taxon>Fungi</taxon>
        <taxon>Dikarya</taxon>
        <taxon>Basidiomycota</taxon>
        <taxon>Agaricomycotina</taxon>
        <taxon>Agaricomycetes</taxon>
        <taxon>Agaricomycetidae</taxon>
        <taxon>Agaricales</taxon>
        <taxon>Agaricineae</taxon>
        <taxon>Nidulariaceae</taxon>
        <taxon>Crucibulum</taxon>
    </lineage>
</organism>
<name>A0A5C3LLG3_9AGAR</name>
<feature type="compositionally biased region" description="Polar residues" evidence="1">
    <location>
        <begin position="638"/>
        <end position="658"/>
    </location>
</feature>
<feature type="compositionally biased region" description="Basic and acidic residues" evidence="1">
    <location>
        <begin position="661"/>
        <end position="671"/>
    </location>
</feature>
<feature type="compositionally biased region" description="Polar residues" evidence="1">
    <location>
        <begin position="352"/>
        <end position="369"/>
    </location>
</feature>
<dbReference type="EMBL" id="ML213664">
    <property type="protein sequence ID" value="TFK32756.1"/>
    <property type="molecule type" value="Genomic_DNA"/>
</dbReference>
<reference evidence="3 4" key="1">
    <citation type="journal article" date="2019" name="Nat. Ecol. Evol.">
        <title>Megaphylogeny resolves global patterns of mushroom evolution.</title>
        <authorList>
            <person name="Varga T."/>
            <person name="Krizsan K."/>
            <person name="Foldi C."/>
            <person name="Dima B."/>
            <person name="Sanchez-Garcia M."/>
            <person name="Sanchez-Ramirez S."/>
            <person name="Szollosi G.J."/>
            <person name="Szarkandi J.G."/>
            <person name="Papp V."/>
            <person name="Albert L."/>
            <person name="Andreopoulos W."/>
            <person name="Angelini C."/>
            <person name="Antonin V."/>
            <person name="Barry K.W."/>
            <person name="Bougher N.L."/>
            <person name="Buchanan P."/>
            <person name="Buyck B."/>
            <person name="Bense V."/>
            <person name="Catcheside P."/>
            <person name="Chovatia M."/>
            <person name="Cooper J."/>
            <person name="Damon W."/>
            <person name="Desjardin D."/>
            <person name="Finy P."/>
            <person name="Geml J."/>
            <person name="Haridas S."/>
            <person name="Hughes K."/>
            <person name="Justo A."/>
            <person name="Karasinski D."/>
            <person name="Kautmanova I."/>
            <person name="Kiss B."/>
            <person name="Kocsube S."/>
            <person name="Kotiranta H."/>
            <person name="LaButti K.M."/>
            <person name="Lechner B.E."/>
            <person name="Liimatainen K."/>
            <person name="Lipzen A."/>
            <person name="Lukacs Z."/>
            <person name="Mihaltcheva S."/>
            <person name="Morgado L.N."/>
            <person name="Niskanen T."/>
            <person name="Noordeloos M.E."/>
            <person name="Ohm R.A."/>
            <person name="Ortiz-Santana B."/>
            <person name="Ovrebo C."/>
            <person name="Racz N."/>
            <person name="Riley R."/>
            <person name="Savchenko A."/>
            <person name="Shiryaev A."/>
            <person name="Soop K."/>
            <person name="Spirin V."/>
            <person name="Szebenyi C."/>
            <person name="Tomsovsky M."/>
            <person name="Tulloss R.E."/>
            <person name="Uehling J."/>
            <person name="Grigoriev I.V."/>
            <person name="Vagvolgyi C."/>
            <person name="Papp T."/>
            <person name="Martin F.M."/>
            <person name="Miettinen O."/>
            <person name="Hibbett D.S."/>
            <person name="Nagy L.G."/>
        </authorList>
    </citation>
    <scope>NUCLEOTIDE SEQUENCE [LARGE SCALE GENOMIC DNA]</scope>
    <source>
        <strain evidence="3 4">CBS 166.37</strain>
    </source>
</reference>
<proteinExistence type="predicted"/>
<feature type="compositionally biased region" description="Low complexity" evidence="1">
    <location>
        <begin position="413"/>
        <end position="440"/>
    </location>
</feature>
<feature type="compositionally biased region" description="Low complexity" evidence="1">
    <location>
        <begin position="554"/>
        <end position="571"/>
    </location>
</feature>
<dbReference type="InterPro" id="IPR058934">
    <property type="entry name" value="YMC020W-like"/>
</dbReference>
<feature type="domain" description="YMC020W-like alpha/beta hydrolase" evidence="2">
    <location>
        <begin position="1149"/>
        <end position="1275"/>
    </location>
</feature>
<feature type="region of interest" description="Disordered" evidence="1">
    <location>
        <begin position="142"/>
        <end position="284"/>
    </location>
</feature>
<feature type="region of interest" description="Disordered" evidence="1">
    <location>
        <begin position="520"/>
        <end position="804"/>
    </location>
</feature>
<feature type="compositionally biased region" description="Polar residues" evidence="1">
    <location>
        <begin position="1004"/>
        <end position="1016"/>
    </location>
</feature>
<dbReference type="InterPro" id="IPR058933">
    <property type="entry name" value="YMC020W-like_ab_hydrolase"/>
</dbReference>
<evidence type="ECO:0000313" key="3">
    <source>
        <dbReference type="EMBL" id="TFK32756.1"/>
    </source>
</evidence>
<feature type="region of interest" description="Disordered" evidence="1">
    <location>
        <begin position="413"/>
        <end position="472"/>
    </location>
</feature>
<dbReference type="OrthoDB" id="5598028at2759"/>
<dbReference type="PANTHER" id="PTHR47349:SF1">
    <property type="entry name" value="AER328WP"/>
    <property type="match status" value="1"/>
</dbReference>
<protein>
    <recommendedName>
        <fullName evidence="2">YMC020W-like alpha/beta hydrolase domain-containing protein</fullName>
    </recommendedName>
</protein>
<feature type="region of interest" description="Disordered" evidence="1">
    <location>
        <begin position="1"/>
        <end position="28"/>
    </location>
</feature>
<dbReference type="Pfam" id="PF26147">
    <property type="entry name" value="AB_HYDROLASE_YMC0-YMC35"/>
    <property type="match status" value="2"/>
</dbReference>
<feature type="compositionally biased region" description="Basic and acidic residues" evidence="1">
    <location>
        <begin position="693"/>
        <end position="707"/>
    </location>
</feature>
<feature type="compositionally biased region" description="Basic and acidic residues" evidence="1">
    <location>
        <begin position="496"/>
        <end position="507"/>
    </location>
</feature>
<feature type="region of interest" description="Disordered" evidence="1">
    <location>
        <begin position="487"/>
        <end position="507"/>
    </location>
</feature>
<dbReference type="PANTHER" id="PTHR47349">
    <property type="entry name" value="CHROMOSOME 8, WHOLE GENOME SHOTGUN SEQUENCE"/>
    <property type="match status" value="1"/>
</dbReference>
<dbReference type="Proteomes" id="UP000308652">
    <property type="component" value="Unassembled WGS sequence"/>
</dbReference>
<feature type="compositionally biased region" description="Low complexity" evidence="1">
    <location>
        <begin position="155"/>
        <end position="167"/>
    </location>
</feature>
<feature type="region of interest" description="Disordered" evidence="1">
    <location>
        <begin position="310"/>
        <end position="400"/>
    </location>
</feature>
<feature type="domain" description="YMC020W-like alpha/beta hydrolase" evidence="2">
    <location>
        <begin position="1296"/>
        <end position="1499"/>
    </location>
</feature>
<feature type="compositionally biased region" description="Acidic residues" evidence="1">
    <location>
        <begin position="847"/>
        <end position="857"/>
    </location>
</feature>
<feature type="compositionally biased region" description="Gly residues" evidence="1">
    <location>
        <begin position="911"/>
        <end position="920"/>
    </location>
</feature>
<feature type="compositionally biased region" description="Low complexity" evidence="1">
    <location>
        <begin position="590"/>
        <end position="603"/>
    </location>
</feature>
<evidence type="ECO:0000259" key="2">
    <source>
        <dbReference type="Pfam" id="PF26147"/>
    </source>
</evidence>
<feature type="compositionally biased region" description="Polar residues" evidence="1">
    <location>
        <begin position="619"/>
        <end position="629"/>
    </location>
</feature>
<evidence type="ECO:0000313" key="4">
    <source>
        <dbReference type="Proteomes" id="UP000308652"/>
    </source>
</evidence>
<gene>
    <name evidence="3" type="ORF">BDQ12DRAFT_692058</name>
</gene>
<feature type="compositionally biased region" description="Low complexity" evidence="1">
    <location>
        <begin position="1"/>
        <end position="14"/>
    </location>
</feature>
<feature type="region of interest" description="Disordered" evidence="1">
    <location>
        <begin position="830"/>
        <end position="1051"/>
    </location>
</feature>
<feature type="compositionally biased region" description="Polar residues" evidence="1">
    <location>
        <begin position="173"/>
        <end position="219"/>
    </location>
</feature>
<feature type="compositionally biased region" description="Basic and acidic residues" evidence="1">
    <location>
        <begin position="836"/>
        <end position="845"/>
    </location>
</feature>
<keyword evidence="4" id="KW-1185">Reference proteome</keyword>
<feature type="compositionally biased region" description="Low complexity" evidence="1">
    <location>
        <begin position="220"/>
        <end position="232"/>
    </location>
</feature>
<sequence>MSSSRRSSHSTRSTAANTFRQPAWRSSSISAAPAPASVSIVFAEPEQGAPLEVSSASTITKVARTRTTSTASVATLRSVVGGTKDDQEVLDVLKERLPAMEPLSETEPVRFTVSDTTAVVGAETGGLASTSATSYTDIDTNTNIPLSSNSPAPGTAEPTIATTSTTAMPFPSAPTNHSNPSLPTIIVENSSSTTNFRTQSTLSTPVRPNASPSTGMQPKSSSSSSTSSWFSSLGRAKKRSKLNKMTSAESLMDEEESLDMQLTQSPTEQRLEDAPSSIPLPIPSSEKEPILQVQPPTSLNPPESSLIDQVEHPAASTSQAITISTSPRKRSWFSSPSTPVGSPSKPGIARSPASSGLPSATAVPTTTELAPTAIPPSLPRSTTTSSLDEEVPPLPGLQITNLPLPLPGNTIGASLLAATSPPADASSSSSQNPSYSPTQSLDGPVNTSPGPSSTPLSPPTSPPTLAGLNPSSSRFMLSLPLLGRPKVPLGSVWGRGVEEGKSEDKPSVLEEVAKLEALHTRFDASPSFPTPALPPTATQAIEPEPTLEAEPPVSTDGSTTSETTASTSNDSTDPEITAAPSSWWGLIGWSAASPSDASPSIISNPTSAPDTTRAHPTSDDSPLSKSTPEAHQAGLQPDDNSQPGSQSSTAGKTTTSAQGKDASKVESRSEDPIASASVSSANTRDVAVVVESGQRDSHDAGPERSASEEQGSWFTPWAWYSSSTTTTAYKGKDEGASGSINGSHIEVAAAETDNGGADRSPAGEAGAVAREEADNESVSTAVKEASEQTAISPPNPAQDVNPIESTISTNRSGWASFFSSRALVVKSLGYGSSNVDVKRDEHGNEVMDLDESDEEDVHAEGKEGAGKESQVQVPRGRDATTKSIVQRKQVSPPPSSNRQGSSDTTKTTAGAGSGSTGDGDGNPSSNGDVAENRKGGRGKQPTAPPLTISDAVRRQTVKSNPANKDSKLIDTSTSSKGSKPASGASTPVPPSSVKNDAHKDKSSRTASPSPSTKNSSAPPPPNLVLPTWQDTFHTPPRNFIPPRPSTSTREQGVLGKTMKFVSGVLFSKDQPSTRKGKERESSILDPVQAINDRWLQFGKELPRAWHVVEEAERTATIGKVGGHQTAGKKVGIQTEAEGEIDGMNDVLKGCRRVVVIGVHGWFPGAMMRTVLGEPTGTSGKFVNMMVQALEEFEATHGVKLEKITKIPLEGEGTIERRVERLYANLQESREWMDDLHAADAIFVATHSQGSVVSTHLLDHLIRDKHIRTEKNSIVARGVEPFPAATGVNIVQAPKPQRVCCLALCGIHLGPLRYLSSSSLLQPYIQYFESTAARELFEFQNTESAVSQAYVKALKHVVDNGTKMVYVASLNDQVVPIYSGLFTAVSHPLILRALYIDGDAYHSSDFLSNLLVLLLRILNTGIPDSGLLAHLSEATAGSLNGVGHSTAYEELATYSLAVKYLFLTNDGLTKDHPELVVEPFNAMHEQNDYEIPWALRDVIADERVSHFFSPEITELRNAFREWHPKTTILRDLKRKLQPIQRLPSSFSSVESTSKL</sequence>
<feature type="compositionally biased region" description="Polar residues" evidence="1">
    <location>
        <begin position="332"/>
        <end position="341"/>
    </location>
</feature>
<feature type="compositionally biased region" description="Low complexity" evidence="1">
    <location>
        <begin position="971"/>
        <end position="985"/>
    </location>
</feature>